<evidence type="ECO:0000259" key="14">
    <source>
        <dbReference type="Pfam" id="PF07504"/>
    </source>
</evidence>
<comment type="similarity">
    <text evidence="3 12">Belongs to the peptidase M36 family.</text>
</comment>
<feature type="compositionally biased region" description="Acidic residues" evidence="13">
    <location>
        <begin position="706"/>
        <end position="727"/>
    </location>
</feature>
<reference evidence="15 16" key="1">
    <citation type="submission" date="2021-02" db="EMBL/GenBank/DDBJ databases">
        <title>Variation within the Batrachochytrium salamandrivorans European outbreak.</title>
        <authorList>
            <person name="Kelly M."/>
            <person name="Pasmans F."/>
            <person name="Shea T.P."/>
            <person name="Munoz J.F."/>
            <person name="Carranza S."/>
            <person name="Cuomo C.A."/>
            <person name="Martel A."/>
        </authorList>
    </citation>
    <scope>NUCLEOTIDE SEQUENCE [LARGE SCALE GENOMIC DNA]</scope>
    <source>
        <strain evidence="15 16">AMFP18/2</strain>
    </source>
</reference>
<dbReference type="CDD" id="cd09596">
    <property type="entry name" value="M36"/>
    <property type="match status" value="1"/>
</dbReference>
<dbReference type="PANTHER" id="PTHR33478">
    <property type="entry name" value="EXTRACELLULAR METALLOPROTEINASE MEP"/>
    <property type="match status" value="1"/>
</dbReference>
<comment type="cofactor">
    <cofactor evidence="1 12">
        <name>Zn(2+)</name>
        <dbReference type="ChEBI" id="CHEBI:29105"/>
    </cofactor>
</comment>
<keyword evidence="6 12" id="KW-0479">Metal-binding</keyword>
<dbReference type="Pfam" id="PF02128">
    <property type="entry name" value="Peptidase_M36"/>
    <property type="match status" value="1"/>
</dbReference>
<evidence type="ECO:0000256" key="4">
    <source>
        <dbReference type="ARBA" id="ARBA00022525"/>
    </source>
</evidence>
<evidence type="ECO:0000256" key="8">
    <source>
        <dbReference type="ARBA" id="ARBA00022801"/>
    </source>
</evidence>
<dbReference type="InterPro" id="IPR011096">
    <property type="entry name" value="FTP_domain"/>
</dbReference>
<evidence type="ECO:0000256" key="1">
    <source>
        <dbReference type="ARBA" id="ARBA00001947"/>
    </source>
</evidence>
<organism evidence="15 16">
    <name type="scientific">Batrachochytrium salamandrivorans</name>
    <dbReference type="NCBI Taxonomy" id="1357716"/>
    <lineage>
        <taxon>Eukaryota</taxon>
        <taxon>Fungi</taxon>
        <taxon>Fungi incertae sedis</taxon>
        <taxon>Chytridiomycota</taxon>
        <taxon>Chytridiomycota incertae sedis</taxon>
        <taxon>Chytridiomycetes</taxon>
        <taxon>Rhizophydiales</taxon>
        <taxon>Rhizophydiales incertae sedis</taxon>
        <taxon>Batrachochytrium</taxon>
    </lineage>
</organism>
<keyword evidence="4 12" id="KW-0964">Secreted</keyword>
<evidence type="ECO:0000256" key="11">
    <source>
        <dbReference type="ARBA" id="ARBA00023145"/>
    </source>
</evidence>
<evidence type="ECO:0000256" key="5">
    <source>
        <dbReference type="ARBA" id="ARBA00022670"/>
    </source>
</evidence>
<evidence type="ECO:0000256" key="13">
    <source>
        <dbReference type="SAM" id="MobiDB-lite"/>
    </source>
</evidence>
<dbReference type="InterPro" id="IPR027268">
    <property type="entry name" value="Peptidase_M4/M1_CTD_sf"/>
</dbReference>
<evidence type="ECO:0000256" key="7">
    <source>
        <dbReference type="ARBA" id="ARBA00022729"/>
    </source>
</evidence>
<keyword evidence="8 12" id="KW-0378">Hydrolase</keyword>
<sequence>MFGPALTLVLALASSAVIASPTVDNVYKRAVASLNPASTSFPFHFPKSVYENHPYSGAVSFSPSKEDDVKTATDYISKKLNLGADDFKVYNSFTDPSGVTHVYGAHMANGFRICNHQASIHVKNGQVTSFSSSFGTAQHFSKSDLAVSAPKATLDFAKASATASAQLGIPVYSDFKHALEYVEQPNGKIVYAYKLQLRDNPATKWVQVWCHADTGKVIQAVDFAHKASYKAIPVPRRDATEGFSMVADPEFKGSSPNGWTAGKATGGNNVVTSDTHGKTTSSTSDGVFDTKFNGDDEPSTADNVAASAVNLFYVSNLMHDITYQYGFTEKAGNFQKDNFGKGGQDGDAVVVNVLNTSDVDNASFIVAADGQSGVMNMYRFTYTTPGRSGGFDNGIPIHEYGHGVSVRLTGGSATGECLGTDEAGGMGEGWSDMMALFVLAKESDTATTSMPIGAYVAGKPEGIRSNPYTTDMKVNPWTYGDLKTLDEVHDVGEVWASLLWEVYWSLVTKHGFSANLHDAKQSAGNIVAMQNIIGGLMTQPCNPTFLSARDAIVAADASYYKGANKCEILKAFAKRGLGSKATSSRKNDFSVPSECDGNAPSPDPTATDAPSPDPTATDAPSPDPTATDAPSPDPTTTDTPSPDSTTTATTEETATTTTKETATTTGEEATTTTEETATATEEATTTTKRSKTTTKRSRTTSRAPEPTDEPDDPTDDPTYEPDEFAKM</sequence>
<comment type="caution">
    <text evidence="15">The sequence shown here is derived from an EMBL/GenBank/DDBJ whole genome shotgun (WGS) entry which is preliminary data.</text>
</comment>
<keyword evidence="7 12" id="KW-0732">Signal</keyword>
<comment type="subcellular location">
    <subcellularLocation>
        <location evidence="2 12">Secreted</location>
    </subcellularLocation>
</comment>
<dbReference type="Pfam" id="PF07504">
    <property type="entry name" value="FTP"/>
    <property type="match status" value="1"/>
</dbReference>
<accession>A0ABQ8FG02</accession>
<evidence type="ECO:0000256" key="12">
    <source>
        <dbReference type="RuleBase" id="RU364017"/>
    </source>
</evidence>
<feature type="signal peptide" evidence="12">
    <location>
        <begin position="1"/>
        <end position="19"/>
    </location>
</feature>
<keyword evidence="9 12" id="KW-0862">Zinc</keyword>
<dbReference type="PANTHER" id="PTHR33478:SF1">
    <property type="entry name" value="EXTRACELLULAR METALLOPROTEINASE MEP"/>
    <property type="match status" value="1"/>
</dbReference>
<feature type="region of interest" description="Disordered" evidence="13">
    <location>
        <begin position="254"/>
        <end position="284"/>
    </location>
</feature>
<dbReference type="InterPro" id="IPR001842">
    <property type="entry name" value="Peptidase_M36"/>
</dbReference>
<feature type="compositionally biased region" description="Basic residues" evidence="13">
    <location>
        <begin position="688"/>
        <end position="699"/>
    </location>
</feature>
<gene>
    <name evidence="15" type="ORF">BASA50_004297</name>
</gene>
<keyword evidence="11 12" id="KW-0865">Zymogen</keyword>
<evidence type="ECO:0000256" key="10">
    <source>
        <dbReference type="ARBA" id="ARBA00023049"/>
    </source>
</evidence>
<feature type="region of interest" description="Disordered" evidence="13">
    <location>
        <begin position="580"/>
        <end position="727"/>
    </location>
</feature>
<dbReference type="PRINTS" id="PR00999">
    <property type="entry name" value="FUNGALYSIN"/>
</dbReference>
<dbReference type="Gene3D" id="3.10.170.10">
    <property type="match status" value="1"/>
</dbReference>
<dbReference type="EMBL" id="JAFCIX010000136">
    <property type="protein sequence ID" value="KAH6597692.1"/>
    <property type="molecule type" value="Genomic_DNA"/>
</dbReference>
<dbReference type="EC" id="3.4.24.-" evidence="12"/>
<proteinExistence type="inferred from homology"/>
<keyword evidence="16" id="KW-1185">Reference proteome</keyword>
<evidence type="ECO:0000256" key="3">
    <source>
        <dbReference type="ARBA" id="ARBA00006006"/>
    </source>
</evidence>
<evidence type="ECO:0000313" key="16">
    <source>
        <dbReference type="Proteomes" id="UP001648503"/>
    </source>
</evidence>
<protein>
    <recommendedName>
        <fullName evidence="12">Extracellular metalloproteinase</fullName>
        <ecNumber evidence="12">3.4.24.-</ecNumber>
    </recommendedName>
    <alternativeName>
        <fullName evidence="12">Fungalysin</fullName>
    </alternativeName>
</protein>
<evidence type="ECO:0000256" key="2">
    <source>
        <dbReference type="ARBA" id="ARBA00004613"/>
    </source>
</evidence>
<keyword evidence="10 12" id="KW-0482">Metalloprotease</keyword>
<dbReference type="InterPro" id="IPR050371">
    <property type="entry name" value="Fungal_virulence_M36"/>
</dbReference>
<evidence type="ECO:0000313" key="15">
    <source>
        <dbReference type="EMBL" id="KAH6597692.1"/>
    </source>
</evidence>
<dbReference type="SUPFAM" id="SSF55486">
    <property type="entry name" value="Metalloproteases ('zincins'), catalytic domain"/>
    <property type="match status" value="1"/>
</dbReference>
<evidence type="ECO:0000256" key="6">
    <source>
        <dbReference type="ARBA" id="ARBA00022723"/>
    </source>
</evidence>
<feature type="compositionally biased region" description="Low complexity" evidence="13">
    <location>
        <begin position="604"/>
        <end position="687"/>
    </location>
</feature>
<evidence type="ECO:0000256" key="9">
    <source>
        <dbReference type="ARBA" id="ARBA00022833"/>
    </source>
</evidence>
<dbReference type="Gene3D" id="1.10.390.10">
    <property type="entry name" value="Neutral Protease Domain 2"/>
    <property type="match status" value="1"/>
</dbReference>
<name>A0ABQ8FG02_9FUNG</name>
<keyword evidence="5 12" id="KW-0645">Protease</keyword>
<feature type="compositionally biased region" description="Polar residues" evidence="13">
    <location>
        <begin position="266"/>
        <end position="284"/>
    </location>
</feature>
<feature type="chain" id="PRO_5044986832" description="Extracellular metalloproteinase" evidence="12">
    <location>
        <begin position="20"/>
        <end position="727"/>
    </location>
</feature>
<dbReference type="Proteomes" id="UP001648503">
    <property type="component" value="Unassembled WGS sequence"/>
</dbReference>
<feature type="domain" description="FTP" evidence="14">
    <location>
        <begin position="85"/>
        <end position="134"/>
    </location>
</feature>